<dbReference type="SUPFAM" id="SSF54523">
    <property type="entry name" value="Pili subunits"/>
    <property type="match status" value="1"/>
</dbReference>
<dbReference type="RefSeq" id="WP_338284690.1">
    <property type="nucleotide sequence ID" value="NZ_AP028947.1"/>
</dbReference>
<organism evidence="2 3">
    <name type="scientific">Limnobacter thiooxidans</name>
    <dbReference type="NCBI Taxonomy" id="131080"/>
    <lineage>
        <taxon>Bacteria</taxon>
        <taxon>Pseudomonadati</taxon>
        <taxon>Pseudomonadota</taxon>
        <taxon>Betaproteobacteria</taxon>
        <taxon>Burkholderiales</taxon>
        <taxon>Burkholderiaceae</taxon>
        <taxon>Limnobacter</taxon>
    </lineage>
</organism>
<evidence type="ECO:0008006" key="4">
    <source>
        <dbReference type="Google" id="ProtNLM"/>
    </source>
</evidence>
<evidence type="ECO:0000256" key="1">
    <source>
        <dbReference type="SAM" id="Phobius"/>
    </source>
</evidence>
<dbReference type="Gene3D" id="3.30.700.10">
    <property type="entry name" value="Glycoprotein, Type 4 Pilin"/>
    <property type="match status" value="1"/>
</dbReference>
<dbReference type="EMBL" id="AP028947">
    <property type="protein sequence ID" value="BET25033.1"/>
    <property type="molecule type" value="Genomic_DNA"/>
</dbReference>
<proteinExistence type="predicted"/>
<dbReference type="GO" id="GO:0043683">
    <property type="term" value="P:type IV pilus assembly"/>
    <property type="evidence" value="ECO:0007669"/>
    <property type="project" value="InterPro"/>
</dbReference>
<protein>
    <recommendedName>
        <fullName evidence="4">Prepilin-type N-terminal cleavage/methylation domain-containing protein</fullName>
    </recommendedName>
</protein>
<keyword evidence="1" id="KW-0812">Transmembrane</keyword>
<gene>
    <name evidence="2" type="ORF">RGQ30_05340</name>
</gene>
<feature type="transmembrane region" description="Helical" evidence="1">
    <location>
        <begin position="12"/>
        <end position="31"/>
    </location>
</feature>
<dbReference type="InterPro" id="IPR012902">
    <property type="entry name" value="N_methyl_site"/>
</dbReference>
<keyword evidence="3" id="KW-1185">Reference proteome</keyword>
<accession>A0AA86MAL4</accession>
<name>A0AA86MAL4_9BURK</name>
<dbReference type="InterPro" id="IPR031982">
    <property type="entry name" value="PilE-like"/>
</dbReference>
<keyword evidence="1" id="KW-1133">Transmembrane helix</keyword>
<dbReference type="KEGG" id="lto:RGQ30_05340"/>
<dbReference type="NCBIfam" id="TIGR02532">
    <property type="entry name" value="IV_pilin_GFxxxE"/>
    <property type="match status" value="1"/>
</dbReference>
<dbReference type="Proteomes" id="UP001329151">
    <property type="component" value="Chromosome"/>
</dbReference>
<dbReference type="Pfam" id="PF07963">
    <property type="entry name" value="N_methyl"/>
    <property type="match status" value="1"/>
</dbReference>
<reference evidence="2 3" key="1">
    <citation type="submission" date="2023-10" db="EMBL/GenBank/DDBJ databases">
        <title>Complete Genome Sequence of Limnobacter thiooxidans CS-K2T, Isolated from freshwater lake sediments in Bavaria, Germany.</title>
        <authorList>
            <person name="Naruki M."/>
            <person name="Watanabe A."/>
            <person name="Warashina T."/>
            <person name="Morita T."/>
            <person name="Arakawa K."/>
        </authorList>
    </citation>
    <scope>NUCLEOTIDE SEQUENCE [LARGE SCALE GENOMIC DNA]</scope>
    <source>
        <strain evidence="2 3">CS-K2</strain>
    </source>
</reference>
<dbReference type="AlphaFoldDB" id="A0AA86MAL4"/>
<evidence type="ECO:0000313" key="2">
    <source>
        <dbReference type="EMBL" id="BET25033.1"/>
    </source>
</evidence>
<evidence type="ECO:0000313" key="3">
    <source>
        <dbReference type="Proteomes" id="UP001329151"/>
    </source>
</evidence>
<dbReference type="InterPro" id="IPR045584">
    <property type="entry name" value="Pilin-like"/>
</dbReference>
<sequence>MAGVDLKAQKAFTLIELMIALLIMGLLMRFAMASYDGYISKTRQLEAKELLARVINEQASFRVLCPVYAMSLQSGSSLNRNCASRSLTVPFPLQSESYTLSMQAATANSFDVVIALRQNAQLNRSSACTRIVASWNRASIQYSGFEGECGGGVWQ</sequence>
<keyword evidence="1" id="KW-0472">Membrane</keyword>
<dbReference type="Pfam" id="PF16732">
    <property type="entry name" value="ComP_DUS"/>
    <property type="match status" value="1"/>
</dbReference>